<keyword evidence="2" id="KW-1185">Reference proteome</keyword>
<dbReference type="EMBL" id="JBEAFC010000005">
    <property type="protein sequence ID" value="KAL1556904.1"/>
    <property type="molecule type" value="Genomic_DNA"/>
</dbReference>
<evidence type="ECO:0000313" key="2">
    <source>
        <dbReference type="Proteomes" id="UP001567538"/>
    </source>
</evidence>
<comment type="caution">
    <text evidence="1">The sequence shown here is derived from an EMBL/GenBank/DDBJ whole genome shotgun (WGS) entry which is preliminary data.</text>
</comment>
<dbReference type="Proteomes" id="UP001567538">
    <property type="component" value="Unassembled WGS sequence"/>
</dbReference>
<reference evidence="1 2" key="1">
    <citation type="submission" date="2024-06" db="EMBL/GenBank/DDBJ databases">
        <title>A chromosome level genome sequence of Diviner's sage (Salvia divinorum).</title>
        <authorList>
            <person name="Ford S.A."/>
            <person name="Ro D.-K."/>
            <person name="Ness R.W."/>
            <person name="Phillips M.A."/>
        </authorList>
    </citation>
    <scope>NUCLEOTIDE SEQUENCE [LARGE SCALE GENOMIC DNA]</scope>
    <source>
        <strain evidence="1">SAF-2024a</strain>
        <tissue evidence="1">Leaf</tissue>
    </source>
</reference>
<accession>A0ABD1HLC1</accession>
<proteinExistence type="predicted"/>
<gene>
    <name evidence="1" type="ORF">AAHA92_12462</name>
</gene>
<organism evidence="1 2">
    <name type="scientific">Salvia divinorum</name>
    <name type="common">Maria pastora</name>
    <name type="synonym">Diviner's sage</name>
    <dbReference type="NCBI Taxonomy" id="28513"/>
    <lineage>
        <taxon>Eukaryota</taxon>
        <taxon>Viridiplantae</taxon>
        <taxon>Streptophyta</taxon>
        <taxon>Embryophyta</taxon>
        <taxon>Tracheophyta</taxon>
        <taxon>Spermatophyta</taxon>
        <taxon>Magnoliopsida</taxon>
        <taxon>eudicotyledons</taxon>
        <taxon>Gunneridae</taxon>
        <taxon>Pentapetalae</taxon>
        <taxon>asterids</taxon>
        <taxon>lamiids</taxon>
        <taxon>Lamiales</taxon>
        <taxon>Lamiaceae</taxon>
        <taxon>Nepetoideae</taxon>
        <taxon>Mentheae</taxon>
        <taxon>Salviinae</taxon>
        <taxon>Salvia</taxon>
        <taxon>Salvia subgen. Calosphace</taxon>
    </lineage>
</organism>
<dbReference type="AlphaFoldDB" id="A0ABD1HLC1"/>
<sequence>MNFLWDNSGRLWSAFERDLRILYEISLPPAFDFLFIDFVRALHFPVSLQHLGTISARVCFCCKRFLYSLGLWVQ</sequence>
<evidence type="ECO:0000313" key="1">
    <source>
        <dbReference type="EMBL" id="KAL1556904.1"/>
    </source>
</evidence>
<name>A0ABD1HLC1_SALDI</name>
<protein>
    <submittedName>
        <fullName evidence="1">Uncharacterized protein</fullName>
    </submittedName>
</protein>